<sequence length="258" mass="28566">MMRHKTTELIDPAELTVNQSTQRPLNEGFARKIANDFNPDAFGRPVVSYRNGKKYILDAQHRVAAYRMSGRTADIECDVYYGLTEAEEAELFLSLNTKKAPQLVAKFKVGVTAGQSPEVEISETLARHGLTVGNGRARGRISQVAALYRMEKRGGVAHMDDVLGVYREAFGSDAFDSVVLDGLSLFLTRYGNEIDPFRLIDRLLQERGGIHGLMQGARRMKDSHGIGKADAMAASIVRVYNKGRGGKKVADWLLNTNF</sequence>
<organism evidence="1 2">
    <name type="scientific">Nocardia terpenica</name>
    <dbReference type="NCBI Taxonomy" id="455432"/>
    <lineage>
        <taxon>Bacteria</taxon>
        <taxon>Bacillati</taxon>
        <taxon>Actinomycetota</taxon>
        <taxon>Actinomycetes</taxon>
        <taxon>Mycobacteriales</taxon>
        <taxon>Nocardiaceae</taxon>
        <taxon>Nocardia</taxon>
    </lineage>
</organism>
<dbReference type="AlphaFoldDB" id="A0A164HF18"/>
<keyword evidence="2" id="KW-1185">Reference proteome</keyword>
<protein>
    <recommendedName>
        <fullName evidence="3">ParB/Sulfiredoxin domain-containing protein</fullName>
    </recommendedName>
</protein>
<gene>
    <name evidence="1" type="ORF">AWN90_11345</name>
</gene>
<comment type="caution">
    <text evidence="1">The sequence shown here is derived from an EMBL/GenBank/DDBJ whole genome shotgun (WGS) entry which is preliminary data.</text>
</comment>
<dbReference type="InterPro" id="IPR046681">
    <property type="entry name" value="DUF6551"/>
</dbReference>
<name>A0A164HF18_9NOCA</name>
<dbReference type="STRING" id="455432.AWN90_11345"/>
<evidence type="ECO:0000313" key="2">
    <source>
        <dbReference type="Proteomes" id="UP000076512"/>
    </source>
</evidence>
<dbReference type="RefSeq" id="WP_067580078.1">
    <property type="nucleotide sequence ID" value="NZ_JABMCZ010000002.1"/>
</dbReference>
<evidence type="ECO:0008006" key="3">
    <source>
        <dbReference type="Google" id="ProtNLM"/>
    </source>
</evidence>
<accession>A0A164HF18</accession>
<dbReference type="EMBL" id="LWGR01000021">
    <property type="protein sequence ID" value="KZM68458.1"/>
    <property type="molecule type" value="Genomic_DNA"/>
</dbReference>
<dbReference type="Pfam" id="PF20188">
    <property type="entry name" value="DUF6551"/>
    <property type="match status" value="1"/>
</dbReference>
<dbReference type="OrthoDB" id="4545778at2"/>
<evidence type="ECO:0000313" key="1">
    <source>
        <dbReference type="EMBL" id="KZM68458.1"/>
    </source>
</evidence>
<dbReference type="Proteomes" id="UP000076512">
    <property type="component" value="Unassembled WGS sequence"/>
</dbReference>
<proteinExistence type="predicted"/>
<reference evidence="1 2" key="1">
    <citation type="submission" date="2016-04" db="EMBL/GenBank/DDBJ databases">
        <authorList>
            <person name="Evans L.H."/>
            <person name="Alamgir A."/>
            <person name="Owens N."/>
            <person name="Weber N.D."/>
            <person name="Virtaneva K."/>
            <person name="Barbian K."/>
            <person name="Babar A."/>
            <person name="Rosenke K."/>
        </authorList>
    </citation>
    <scope>NUCLEOTIDE SEQUENCE [LARGE SCALE GENOMIC DNA]</scope>
    <source>
        <strain evidence="1 2">IFM 0406</strain>
    </source>
</reference>